<organism evidence="1">
    <name type="scientific">Anguilla anguilla</name>
    <name type="common">European freshwater eel</name>
    <name type="synonym">Muraena anguilla</name>
    <dbReference type="NCBI Taxonomy" id="7936"/>
    <lineage>
        <taxon>Eukaryota</taxon>
        <taxon>Metazoa</taxon>
        <taxon>Chordata</taxon>
        <taxon>Craniata</taxon>
        <taxon>Vertebrata</taxon>
        <taxon>Euteleostomi</taxon>
        <taxon>Actinopterygii</taxon>
        <taxon>Neopterygii</taxon>
        <taxon>Teleostei</taxon>
        <taxon>Anguilliformes</taxon>
        <taxon>Anguillidae</taxon>
        <taxon>Anguilla</taxon>
    </lineage>
</organism>
<name>A0A0E9S084_ANGAN</name>
<dbReference type="AlphaFoldDB" id="A0A0E9S084"/>
<reference evidence="1" key="1">
    <citation type="submission" date="2014-11" db="EMBL/GenBank/DDBJ databases">
        <authorList>
            <person name="Amaro Gonzalez C."/>
        </authorList>
    </citation>
    <scope>NUCLEOTIDE SEQUENCE</scope>
</reference>
<accession>A0A0E9S084</accession>
<reference evidence="1" key="2">
    <citation type="journal article" date="2015" name="Fish Shellfish Immunol.">
        <title>Early steps in the European eel (Anguilla anguilla)-Vibrio vulnificus interaction in the gills: Role of the RtxA13 toxin.</title>
        <authorList>
            <person name="Callol A."/>
            <person name="Pajuelo D."/>
            <person name="Ebbesson L."/>
            <person name="Teles M."/>
            <person name="MacKenzie S."/>
            <person name="Amaro C."/>
        </authorList>
    </citation>
    <scope>NUCLEOTIDE SEQUENCE</scope>
</reference>
<sequence length="49" mass="5690">MVQKAVPSVLFYLIKVFILPPDCCKGTGLKVMFLKKRRFKPLHFSYSLT</sequence>
<protein>
    <submittedName>
        <fullName evidence="1">Uncharacterized protein</fullName>
    </submittedName>
</protein>
<evidence type="ECO:0000313" key="1">
    <source>
        <dbReference type="EMBL" id="JAH33928.1"/>
    </source>
</evidence>
<proteinExistence type="predicted"/>
<dbReference type="EMBL" id="GBXM01074649">
    <property type="protein sequence ID" value="JAH33928.1"/>
    <property type="molecule type" value="Transcribed_RNA"/>
</dbReference>